<dbReference type="STRING" id="218851.A0A2G5EYT9"/>
<organism evidence="1 2">
    <name type="scientific">Aquilegia coerulea</name>
    <name type="common">Rocky mountain columbine</name>
    <dbReference type="NCBI Taxonomy" id="218851"/>
    <lineage>
        <taxon>Eukaryota</taxon>
        <taxon>Viridiplantae</taxon>
        <taxon>Streptophyta</taxon>
        <taxon>Embryophyta</taxon>
        <taxon>Tracheophyta</taxon>
        <taxon>Spermatophyta</taxon>
        <taxon>Magnoliopsida</taxon>
        <taxon>Ranunculales</taxon>
        <taxon>Ranunculaceae</taxon>
        <taxon>Thalictroideae</taxon>
        <taxon>Aquilegia</taxon>
    </lineage>
</organism>
<dbReference type="AlphaFoldDB" id="A0A2G5EYT9"/>
<dbReference type="Proteomes" id="UP000230069">
    <property type="component" value="Unassembled WGS sequence"/>
</dbReference>
<sequence>MSDATKSAETSGSLNVEDDIGSIRLESAEACALALSQAAEAVASGEVDVTNAVSEVGIVILPQPHEIDNYIFS</sequence>
<gene>
    <name evidence="1" type="ORF">AQUCO_00300423v1</name>
</gene>
<accession>A0A2G5EYT9</accession>
<reference evidence="1 2" key="1">
    <citation type="submission" date="2017-09" db="EMBL/GenBank/DDBJ databases">
        <title>WGS assembly of Aquilegia coerulea Goldsmith.</title>
        <authorList>
            <person name="Hodges S."/>
            <person name="Kramer E."/>
            <person name="Nordborg M."/>
            <person name="Tomkins J."/>
            <person name="Borevitz J."/>
            <person name="Derieg N."/>
            <person name="Yan J."/>
            <person name="Mihaltcheva S."/>
            <person name="Hayes R.D."/>
            <person name="Rokhsar D."/>
        </authorList>
    </citation>
    <scope>NUCLEOTIDE SEQUENCE [LARGE SCALE GENOMIC DNA]</scope>
    <source>
        <strain evidence="2">cv. Goldsmith</strain>
    </source>
</reference>
<evidence type="ECO:0000313" key="1">
    <source>
        <dbReference type="EMBL" id="PIA60892.1"/>
    </source>
</evidence>
<proteinExistence type="predicted"/>
<dbReference type="EMBL" id="KZ305020">
    <property type="protein sequence ID" value="PIA60893.1"/>
    <property type="molecule type" value="Genomic_DNA"/>
</dbReference>
<dbReference type="EMBL" id="KZ305020">
    <property type="protein sequence ID" value="PIA60892.1"/>
    <property type="molecule type" value="Genomic_DNA"/>
</dbReference>
<keyword evidence="2" id="KW-1185">Reference proteome</keyword>
<protein>
    <submittedName>
        <fullName evidence="1">Uncharacterized protein</fullName>
    </submittedName>
</protein>
<name>A0A2G5EYT9_AQUCA</name>
<evidence type="ECO:0000313" key="2">
    <source>
        <dbReference type="Proteomes" id="UP000230069"/>
    </source>
</evidence>